<dbReference type="EMBL" id="CP003058">
    <property type="protein sequence ID" value="AEQ22817.1"/>
    <property type="molecule type" value="Genomic_DNA"/>
</dbReference>
<dbReference type="InterPro" id="IPR047951">
    <property type="entry name" value="Transpos_ISL3"/>
</dbReference>
<reference evidence="2 3" key="1">
    <citation type="journal article" date="2011" name="J. Bacteriol.">
        <title>Complete genome sequence of Acidaminococcus intestini RYC-MR95, a Gram-negative bacterium from the phylum Firmicutes.</title>
        <authorList>
            <person name="D'Auria G."/>
            <person name="Galan J.C."/>
            <person name="Rodriguez-Alcayna M."/>
            <person name="Moya A."/>
            <person name="Baquero F."/>
            <person name="Latorre A."/>
        </authorList>
    </citation>
    <scope>NUCLEOTIDE SEQUENCE [LARGE SCALE GENOMIC DNA]</scope>
    <source>
        <strain evidence="2 3">RyC-MR95</strain>
    </source>
</reference>
<dbReference type="NCBIfam" id="NF033550">
    <property type="entry name" value="transpos_ISL3"/>
    <property type="match status" value="1"/>
</dbReference>
<dbReference type="KEGG" id="ain:Acin_1602"/>
<gene>
    <name evidence="2" type="ordered locus">Acin_1602</name>
</gene>
<organism evidence="2 3">
    <name type="scientific">Acidaminococcus intestini (strain RyC-MR95)</name>
    <dbReference type="NCBI Taxonomy" id="568816"/>
    <lineage>
        <taxon>Bacteria</taxon>
        <taxon>Bacillati</taxon>
        <taxon>Bacillota</taxon>
        <taxon>Negativicutes</taxon>
        <taxon>Acidaminococcales</taxon>
        <taxon>Acidaminococcaceae</taxon>
        <taxon>Acidaminococcus</taxon>
    </lineage>
</organism>
<dbReference type="eggNOG" id="COG3464">
    <property type="taxonomic scope" value="Bacteria"/>
</dbReference>
<dbReference type="InParanoid" id="G4Q311"/>
<sequence>MDILPARTTPALLQYFYQFPMSERRKVEFVTMDMSMQFRSVIKTIFPKARIVADRFHMIRLVQWAMERVRKAEQKRLCHHSRMFKSNKTILTKPYEKLTEEELIKLEGILRCSPRLRCAYALKYAFSKVLRFKDHTNISWALSAWIDLVKSADLPEMNSLVKSFTYWYEEIRSALIYPYSNGFTEGCNNKIKVLKRVSFGLRNFERFRNRILYINTRNEKGHALYSVHVLSRSA</sequence>
<accession>G4Q311</accession>
<evidence type="ECO:0000259" key="1">
    <source>
        <dbReference type="Pfam" id="PF01610"/>
    </source>
</evidence>
<evidence type="ECO:0000313" key="2">
    <source>
        <dbReference type="EMBL" id="AEQ22817.1"/>
    </source>
</evidence>
<evidence type="ECO:0000313" key="3">
    <source>
        <dbReference type="Proteomes" id="UP000007093"/>
    </source>
</evidence>
<dbReference type="PATRIC" id="fig|568816.4.peg.1554"/>
<keyword evidence="3" id="KW-1185">Reference proteome</keyword>
<dbReference type="AlphaFoldDB" id="G4Q311"/>
<dbReference type="Proteomes" id="UP000007093">
    <property type="component" value="Chromosome"/>
</dbReference>
<dbReference type="Pfam" id="PF01610">
    <property type="entry name" value="DDE_Tnp_ISL3"/>
    <property type="match status" value="1"/>
</dbReference>
<dbReference type="InterPro" id="IPR002560">
    <property type="entry name" value="Transposase_DDE"/>
</dbReference>
<dbReference type="PANTHER" id="PTHR33498:SF1">
    <property type="entry name" value="TRANSPOSASE FOR INSERTION SEQUENCE ELEMENT IS1557"/>
    <property type="match status" value="1"/>
</dbReference>
<dbReference type="PANTHER" id="PTHR33498">
    <property type="entry name" value="TRANSPOSASE FOR INSERTION SEQUENCE ELEMENT IS1557"/>
    <property type="match status" value="1"/>
</dbReference>
<dbReference type="HOGENOM" id="CLU_041900_1_3_9"/>
<proteinExistence type="predicted"/>
<protein>
    <submittedName>
        <fullName evidence="2">Transposase</fullName>
    </submittedName>
</protein>
<feature type="domain" description="Transposase IS204/IS1001/IS1096/IS1165 DDE" evidence="1">
    <location>
        <begin position="1"/>
        <end position="211"/>
    </location>
</feature>
<name>G4Q311_ACIIR</name>